<dbReference type="Pfam" id="PF03600">
    <property type="entry name" value="CitMHS"/>
    <property type="match status" value="1"/>
</dbReference>
<keyword evidence="2" id="KW-0813">Transport</keyword>
<dbReference type="InterPro" id="IPR004680">
    <property type="entry name" value="Cit_transptr-like_dom"/>
</dbReference>
<dbReference type="PANTHER" id="PTHR10283">
    <property type="entry name" value="SOLUTE CARRIER FAMILY 13 MEMBER"/>
    <property type="match status" value="1"/>
</dbReference>
<feature type="domain" description="Citrate transporter-like" evidence="7">
    <location>
        <begin position="72"/>
        <end position="162"/>
    </location>
</feature>
<evidence type="ECO:0000256" key="5">
    <source>
        <dbReference type="ARBA" id="ARBA00023136"/>
    </source>
</evidence>
<evidence type="ECO:0000259" key="7">
    <source>
        <dbReference type="Pfam" id="PF03600"/>
    </source>
</evidence>
<protein>
    <submittedName>
        <fullName evidence="8">Putative sodium/dicarboxylate cotransporter</fullName>
    </submittedName>
</protein>
<keyword evidence="4 6" id="KW-1133">Transmembrane helix</keyword>
<proteinExistence type="predicted"/>
<keyword evidence="3 6" id="KW-0812">Transmembrane</keyword>
<organism evidence="8 9">
    <name type="scientific">Operophtera brumata</name>
    <name type="common">Winter moth</name>
    <name type="synonym">Phalaena brumata</name>
    <dbReference type="NCBI Taxonomy" id="104452"/>
    <lineage>
        <taxon>Eukaryota</taxon>
        <taxon>Metazoa</taxon>
        <taxon>Ecdysozoa</taxon>
        <taxon>Arthropoda</taxon>
        <taxon>Hexapoda</taxon>
        <taxon>Insecta</taxon>
        <taxon>Pterygota</taxon>
        <taxon>Neoptera</taxon>
        <taxon>Endopterygota</taxon>
        <taxon>Lepidoptera</taxon>
        <taxon>Glossata</taxon>
        <taxon>Ditrysia</taxon>
        <taxon>Geometroidea</taxon>
        <taxon>Geometridae</taxon>
        <taxon>Larentiinae</taxon>
        <taxon>Operophtera</taxon>
    </lineage>
</organism>
<feature type="transmembrane region" description="Helical" evidence="6">
    <location>
        <begin position="66"/>
        <end position="92"/>
    </location>
</feature>
<dbReference type="EMBL" id="JTDY01002080">
    <property type="protein sequence ID" value="KOB72155.1"/>
    <property type="molecule type" value="Genomic_DNA"/>
</dbReference>
<feature type="non-terminal residue" evidence="8">
    <location>
        <position position="1"/>
    </location>
</feature>
<name>A0A0L7L9W3_OPEBR</name>
<keyword evidence="9" id="KW-1185">Reference proteome</keyword>
<dbReference type="GO" id="GO:0015141">
    <property type="term" value="F:succinate transmembrane transporter activity"/>
    <property type="evidence" value="ECO:0007669"/>
    <property type="project" value="TreeGrafter"/>
</dbReference>
<dbReference type="STRING" id="104452.A0A0L7L9W3"/>
<dbReference type="GO" id="GO:0015137">
    <property type="term" value="F:citrate transmembrane transporter activity"/>
    <property type="evidence" value="ECO:0007669"/>
    <property type="project" value="TreeGrafter"/>
</dbReference>
<dbReference type="Proteomes" id="UP000037510">
    <property type="component" value="Unassembled WGS sequence"/>
</dbReference>
<evidence type="ECO:0000256" key="4">
    <source>
        <dbReference type="ARBA" id="ARBA00022989"/>
    </source>
</evidence>
<evidence type="ECO:0000256" key="3">
    <source>
        <dbReference type="ARBA" id="ARBA00022692"/>
    </source>
</evidence>
<comment type="subcellular location">
    <subcellularLocation>
        <location evidence="1">Membrane</location>
        <topology evidence="1">Multi-pass membrane protein</topology>
    </subcellularLocation>
</comment>
<evidence type="ECO:0000313" key="9">
    <source>
        <dbReference type="Proteomes" id="UP000037510"/>
    </source>
</evidence>
<feature type="non-terminal residue" evidence="8">
    <location>
        <position position="203"/>
    </location>
</feature>
<evidence type="ECO:0000313" key="8">
    <source>
        <dbReference type="EMBL" id="KOB72155.1"/>
    </source>
</evidence>
<keyword evidence="5 6" id="KW-0472">Membrane</keyword>
<evidence type="ECO:0000256" key="6">
    <source>
        <dbReference type="SAM" id="Phobius"/>
    </source>
</evidence>
<accession>A0A0L7L9W3</accession>
<sequence length="203" mass="22691">MPYIIVLEALTYLYLCVVYFGMFRRNSAAAKATKISQQAKIAAKKVIDEEAKKLGKITFWEVSLKVFPNIVVLLIIIMCVIFATNFATNVVIANVFVPIAIQLAKVLNQNPLWYTIAAGYTASWAFMIPVGTPPNLIIASAARISTKQMDYQWVAYTLMLMAVYWVTECVPLPITSFLPVLIFPMAGVMNTSETCNCYLNVRI</sequence>
<dbReference type="PANTHER" id="PTHR10283:SF82">
    <property type="entry name" value="SOLUTE CARRIER FAMILY 13 MEMBER 2"/>
    <property type="match status" value="1"/>
</dbReference>
<feature type="transmembrane region" description="Helical" evidence="6">
    <location>
        <begin position="153"/>
        <end position="174"/>
    </location>
</feature>
<reference evidence="8 9" key="1">
    <citation type="journal article" date="2015" name="Genome Biol. Evol.">
        <title>The genome of winter moth (Operophtera brumata) provides a genomic perspective on sexual dimorphism and phenology.</title>
        <authorList>
            <person name="Derks M.F."/>
            <person name="Smit S."/>
            <person name="Salis L."/>
            <person name="Schijlen E."/>
            <person name="Bossers A."/>
            <person name="Mateman C."/>
            <person name="Pijl A.S."/>
            <person name="de Ridder D."/>
            <person name="Groenen M.A."/>
            <person name="Visser M.E."/>
            <person name="Megens H.J."/>
        </authorList>
    </citation>
    <scope>NUCLEOTIDE SEQUENCE [LARGE SCALE GENOMIC DNA]</scope>
    <source>
        <strain evidence="8">WM2013NL</strain>
        <tissue evidence="8">Head and thorax</tissue>
    </source>
</reference>
<comment type="caution">
    <text evidence="8">The sequence shown here is derived from an EMBL/GenBank/DDBJ whole genome shotgun (WGS) entry which is preliminary data.</text>
</comment>
<dbReference type="GO" id="GO:0005886">
    <property type="term" value="C:plasma membrane"/>
    <property type="evidence" value="ECO:0007669"/>
    <property type="project" value="TreeGrafter"/>
</dbReference>
<feature type="transmembrane region" description="Helical" evidence="6">
    <location>
        <begin position="6"/>
        <end position="23"/>
    </location>
</feature>
<evidence type="ECO:0000256" key="1">
    <source>
        <dbReference type="ARBA" id="ARBA00004141"/>
    </source>
</evidence>
<gene>
    <name evidence="8" type="ORF">OBRU01_07638</name>
</gene>
<feature type="transmembrane region" description="Helical" evidence="6">
    <location>
        <begin position="112"/>
        <end position="132"/>
    </location>
</feature>
<evidence type="ECO:0000256" key="2">
    <source>
        <dbReference type="ARBA" id="ARBA00022448"/>
    </source>
</evidence>
<dbReference type="AlphaFoldDB" id="A0A0L7L9W3"/>